<evidence type="ECO:0000256" key="1">
    <source>
        <dbReference type="SAM" id="Phobius"/>
    </source>
</evidence>
<dbReference type="RefSeq" id="WP_089006181.1">
    <property type="nucleotide sequence ID" value="NZ_LT607411.1"/>
</dbReference>
<proteinExistence type="predicted"/>
<sequence>MEQSWARVWWPALRRTVAGPDVTPVRPPLERWPRLVRYASLLAVVGLFAATPAEETGRHLPQAVAILFAALTVAPLLTLLWHPLLAWRLTVVALCTCTFNAPPSQAAAVRPGPGDVAGTAPQAAGLTHRCDDGSRSAECSAVARQVYHDSRLRARTTPAIRSPADRRR</sequence>
<evidence type="ECO:0000313" key="2">
    <source>
        <dbReference type="EMBL" id="SCE93074.1"/>
    </source>
</evidence>
<organism evidence="2 3">
    <name type="scientific">Micromonospora viridifaciens</name>
    <dbReference type="NCBI Taxonomy" id="1881"/>
    <lineage>
        <taxon>Bacteria</taxon>
        <taxon>Bacillati</taxon>
        <taxon>Actinomycetota</taxon>
        <taxon>Actinomycetes</taxon>
        <taxon>Micromonosporales</taxon>
        <taxon>Micromonosporaceae</taxon>
        <taxon>Micromonospora</taxon>
    </lineage>
</organism>
<keyword evidence="1" id="KW-1133">Transmembrane helix</keyword>
<dbReference type="EMBL" id="LT607411">
    <property type="protein sequence ID" value="SCE93074.1"/>
    <property type="molecule type" value="Genomic_DNA"/>
</dbReference>
<feature type="transmembrane region" description="Helical" evidence="1">
    <location>
        <begin position="35"/>
        <end position="53"/>
    </location>
</feature>
<gene>
    <name evidence="2" type="ORF">GA0074695_2238</name>
</gene>
<keyword evidence="1" id="KW-0472">Membrane</keyword>
<keyword evidence="3" id="KW-1185">Reference proteome</keyword>
<evidence type="ECO:0000313" key="3">
    <source>
        <dbReference type="Proteomes" id="UP000198242"/>
    </source>
</evidence>
<protein>
    <submittedName>
        <fullName evidence="2">Uncharacterized protein</fullName>
    </submittedName>
</protein>
<feature type="transmembrane region" description="Helical" evidence="1">
    <location>
        <begin position="59"/>
        <end position="81"/>
    </location>
</feature>
<reference evidence="3" key="1">
    <citation type="submission" date="2016-06" db="EMBL/GenBank/DDBJ databases">
        <authorList>
            <person name="Varghese N."/>
            <person name="Submissions Spin"/>
        </authorList>
    </citation>
    <scope>NUCLEOTIDE SEQUENCE [LARGE SCALE GENOMIC DNA]</scope>
    <source>
        <strain evidence="3">DSM 43909</strain>
    </source>
</reference>
<accession>A0A1C4WA65</accession>
<dbReference type="AlphaFoldDB" id="A0A1C4WA65"/>
<name>A0A1C4WA65_MICVI</name>
<dbReference type="Proteomes" id="UP000198242">
    <property type="component" value="Chromosome I"/>
</dbReference>
<keyword evidence="1" id="KW-0812">Transmembrane</keyword>